<name>A0A4Q4MDV0_9PLEO</name>
<evidence type="ECO:0000313" key="2">
    <source>
        <dbReference type="EMBL" id="RYN47597.1"/>
    </source>
</evidence>
<dbReference type="Proteomes" id="UP000292402">
    <property type="component" value="Unassembled WGS sequence"/>
</dbReference>
<proteinExistence type="predicted"/>
<feature type="compositionally biased region" description="Acidic residues" evidence="1">
    <location>
        <begin position="191"/>
        <end position="206"/>
    </location>
</feature>
<reference evidence="3" key="1">
    <citation type="journal article" date="2019" name="bioRxiv">
        <title>Genomics, evolutionary history and diagnostics of the Alternaria alternata species group including apple and Asian pear pathotypes.</title>
        <authorList>
            <person name="Armitage A.D."/>
            <person name="Cockerton H.M."/>
            <person name="Sreenivasaprasad S."/>
            <person name="Woodhall J.W."/>
            <person name="Lane C.R."/>
            <person name="Harrison R.J."/>
            <person name="Clarkson J.P."/>
        </authorList>
    </citation>
    <scope>NUCLEOTIDE SEQUENCE [LARGE SCALE GENOMIC DNA]</scope>
    <source>
        <strain evidence="3">FERA 1082</strain>
    </source>
</reference>
<sequence length="339" mass="38600">MGKKRVDRVELNKYIQSLGLETYGIDLNHIVRNPMSNYRPVSALYTVGLQALFGLLMRHQIQDNLIDPTDPNSLSKKIDEFLKKDGPMIWPEPGPGEKRHLLKPQDGISYIRDLIYLRDCAILKERLLAILLCQGASSETDSEFYTMETHNDSETLEFDSDDTIAMDILGTKRGSIDKINDETASQRTESEEGETDNSFNESEDSVLDSRVTSQASNRNTNPSDPAFKVELRLYRSKKPRALVGPGTTWSYATLMLTERTKLCEDFFVLICDEIEADCSFAIFHLPEDMSMEDSVRIDRESRESELLFRRIRSILQRARVFPCGPLRRSVEVEVGLGTD</sequence>
<accession>A0A4Q4MDV0</accession>
<feature type="compositionally biased region" description="Polar residues" evidence="1">
    <location>
        <begin position="210"/>
        <end position="223"/>
    </location>
</feature>
<dbReference type="EMBL" id="PDXA01000025">
    <property type="protein sequence ID" value="RYN47597.1"/>
    <property type="molecule type" value="Genomic_DNA"/>
</dbReference>
<organism evidence="2 3">
    <name type="scientific">Alternaria tenuissima</name>
    <dbReference type="NCBI Taxonomy" id="119927"/>
    <lineage>
        <taxon>Eukaryota</taxon>
        <taxon>Fungi</taxon>
        <taxon>Dikarya</taxon>
        <taxon>Ascomycota</taxon>
        <taxon>Pezizomycotina</taxon>
        <taxon>Dothideomycetes</taxon>
        <taxon>Pleosporomycetidae</taxon>
        <taxon>Pleosporales</taxon>
        <taxon>Pleosporineae</taxon>
        <taxon>Pleosporaceae</taxon>
        <taxon>Alternaria</taxon>
        <taxon>Alternaria sect. Alternaria</taxon>
        <taxon>Alternaria alternata complex</taxon>
    </lineage>
</organism>
<protein>
    <submittedName>
        <fullName evidence="2">Uncharacterized protein</fullName>
    </submittedName>
</protein>
<feature type="region of interest" description="Disordered" evidence="1">
    <location>
        <begin position="177"/>
        <end position="224"/>
    </location>
</feature>
<comment type="caution">
    <text evidence="2">The sequence shown here is derived from an EMBL/GenBank/DDBJ whole genome shotgun (WGS) entry which is preliminary data.</text>
</comment>
<gene>
    <name evidence="2" type="ORF">AA0114_g7557</name>
</gene>
<dbReference type="AlphaFoldDB" id="A0A4Q4MDV0"/>
<evidence type="ECO:0000313" key="3">
    <source>
        <dbReference type="Proteomes" id="UP000292402"/>
    </source>
</evidence>
<evidence type="ECO:0000256" key="1">
    <source>
        <dbReference type="SAM" id="MobiDB-lite"/>
    </source>
</evidence>